<reference evidence="1 2" key="1">
    <citation type="submission" date="2020-07" db="EMBL/GenBank/DDBJ databases">
        <title>Bradyrhizobium diversity isolated from nodules of indigenous legumes of Western Australia.</title>
        <authorList>
            <person name="Klepa M.S."/>
        </authorList>
    </citation>
    <scope>NUCLEOTIDE SEQUENCE [LARGE SCALE GENOMIC DNA]</scope>
    <source>
        <strain evidence="1 2">CNPSo 4010</strain>
    </source>
</reference>
<proteinExistence type="predicted"/>
<name>A0ABS0PWV4_9BRAD</name>
<protein>
    <submittedName>
        <fullName evidence="1">Uncharacterized protein</fullName>
    </submittedName>
</protein>
<dbReference type="EMBL" id="JACCHP010000022">
    <property type="protein sequence ID" value="MBH5401682.1"/>
    <property type="molecule type" value="Genomic_DNA"/>
</dbReference>
<organism evidence="1 2">
    <name type="scientific">Bradyrhizobium agreste</name>
    <dbReference type="NCBI Taxonomy" id="2751811"/>
    <lineage>
        <taxon>Bacteria</taxon>
        <taxon>Pseudomonadati</taxon>
        <taxon>Pseudomonadota</taxon>
        <taxon>Alphaproteobacteria</taxon>
        <taxon>Hyphomicrobiales</taxon>
        <taxon>Nitrobacteraceae</taxon>
        <taxon>Bradyrhizobium</taxon>
    </lineage>
</organism>
<keyword evidence="2" id="KW-1185">Reference proteome</keyword>
<dbReference type="RefSeq" id="WP_197948408.1">
    <property type="nucleotide sequence ID" value="NZ_JACCHP010000022.1"/>
</dbReference>
<comment type="caution">
    <text evidence="1">The sequence shown here is derived from an EMBL/GenBank/DDBJ whole genome shotgun (WGS) entry which is preliminary data.</text>
</comment>
<evidence type="ECO:0000313" key="1">
    <source>
        <dbReference type="EMBL" id="MBH5401682.1"/>
    </source>
</evidence>
<evidence type="ECO:0000313" key="2">
    <source>
        <dbReference type="Proteomes" id="UP000807370"/>
    </source>
</evidence>
<sequence length="72" mass="8323">MLDENLARIRAHRNNIHRYRRLLKTRLSQLERQFIERRLAEERSALDDLAATTFPVGFRAAETPAGAMGMAQ</sequence>
<gene>
    <name evidence="1" type="ORF">HZZ13_28420</name>
</gene>
<accession>A0ABS0PWV4</accession>
<dbReference type="Proteomes" id="UP000807370">
    <property type="component" value="Unassembled WGS sequence"/>
</dbReference>